<dbReference type="InterPro" id="IPR050362">
    <property type="entry name" value="Cation-dep_OMT"/>
</dbReference>
<dbReference type="GO" id="GO:0032259">
    <property type="term" value="P:methylation"/>
    <property type="evidence" value="ECO:0007669"/>
    <property type="project" value="UniProtKB-KW"/>
</dbReference>
<evidence type="ECO:0000313" key="6">
    <source>
        <dbReference type="Proteomes" id="UP001249851"/>
    </source>
</evidence>
<dbReference type="GO" id="GO:0008757">
    <property type="term" value="F:S-adenosylmethionine-dependent methyltransferase activity"/>
    <property type="evidence" value="ECO:0007669"/>
    <property type="project" value="TreeGrafter"/>
</dbReference>
<dbReference type="Proteomes" id="UP001249851">
    <property type="component" value="Unassembled WGS sequence"/>
</dbReference>
<protein>
    <submittedName>
        <fullName evidence="5">Caffeoyl-CoA O-methyltransferase 1</fullName>
    </submittedName>
</protein>
<dbReference type="InterPro" id="IPR002935">
    <property type="entry name" value="SAM_O-MeTrfase"/>
</dbReference>
<organism evidence="5 6">
    <name type="scientific">Acropora cervicornis</name>
    <name type="common">Staghorn coral</name>
    <dbReference type="NCBI Taxonomy" id="6130"/>
    <lineage>
        <taxon>Eukaryota</taxon>
        <taxon>Metazoa</taxon>
        <taxon>Cnidaria</taxon>
        <taxon>Anthozoa</taxon>
        <taxon>Hexacorallia</taxon>
        <taxon>Scleractinia</taxon>
        <taxon>Astrocoeniina</taxon>
        <taxon>Acroporidae</taxon>
        <taxon>Acropora</taxon>
    </lineage>
</organism>
<dbReference type="PROSITE" id="PS51682">
    <property type="entry name" value="SAM_OMT_I"/>
    <property type="match status" value="1"/>
</dbReference>
<dbReference type="EMBL" id="JARQWQ010000046">
    <property type="protein sequence ID" value="KAK2558014.1"/>
    <property type="molecule type" value="Genomic_DNA"/>
</dbReference>
<dbReference type="Gene3D" id="3.40.50.150">
    <property type="entry name" value="Vaccinia Virus protein VP39"/>
    <property type="match status" value="1"/>
</dbReference>
<evidence type="ECO:0000256" key="1">
    <source>
        <dbReference type="ARBA" id="ARBA00022603"/>
    </source>
</evidence>
<keyword evidence="6" id="KW-1185">Reference proteome</keyword>
<sequence>MSFLIENKFFVGVVGIAVSSAALGYAMSRYRLAQAHSSQTKPSDIVADAAVKYLMKHAIREPLPLMRLREVRRVYTGYNTLSMALGLPPNGKVVAYELISSGESGSYDLVFIDADKTPYEQYYEKSLQLIRKGGLIVVDNTLWGLKVCSPEFVATDDETRAIHNLNLKIHKDTRVEMCMLPMADGVHIVMKL</sequence>
<dbReference type="AlphaFoldDB" id="A0AAD9QB04"/>
<dbReference type="PANTHER" id="PTHR10509:SF93">
    <property type="entry name" value="CATECHOL O-METHYLTRANSFERASE DOMAIN-CONTAINING PROTEIN 1"/>
    <property type="match status" value="1"/>
</dbReference>
<name>A0AAD9QB04_ACRCE</name>
<reference evidence="5" key="1">
    <citation type="journal article" date="2023" name="G3 (Bethesda)">
        <title>Whole genome assembly and annotation of the endangered Caribbean coral Acropora cervicornis.</title>
        <authorList>
            <person name="Selwyn J.D."/>
            <person name="Vollmer S.V."/>
        </authorList>
    </citation>
    <scope>NUCLEOTIDE SEQUENCE</scope>
    <source>
        <strain evidence="5">K2</strain>
    </source>
</reference>
<proteinExistence type="inferred from homology"/>
<dbReference type="PANTHER" id="PTHR10509">
    <property type="entry name" value="O-METHYLTRANSFERASE-RELATED"/>
    <property type="match status" value="1"/>
</dbReference>
<dbReference type="Pfam" id="PF01596">
    <property type="entry name" value="Methyltransf_3"/>
    <property type="match status" value="1"/>
</dbReference>
<evidence type="ECO:0000256" key="2">
    <source>
        <dbReference type="ARBA" id="ARBA00022679"/>
    </source>
</evidence>
<evidence type="ECO:0000256" key="3">
    <source>
        <dbReference type="ARBA" id="ARBA00022691"/>
    </source>
</evidence>
<keyword evidence="1" id="KW-0489">Methyltransferase</keyword>
<comment type="caution">
    <text evidence="5">The sequence shown here is derived from an EMBL/GenBank/DDBJ whole genome shotgun (WGS) entry which is preliminary data.</text>
</comment>
<reference evidence="5" key="2">
    <citation type="journal article" date="2023" name="Science">
        <title>Genomic signatures of disease resistance in endangered staghorn corals.</title>
        <authorList>
            <person name="Vollmer S.V."/>
            <person name="Selwyn J.D."/>
            <person name="Despard B.A."/>
            <person name="Roesel C.L."/>
        </authorList>
    </citation>
    <scope>NUCLEOTIDE SEQUENCE</scope>
    <source>
        <strain evidence="5">K2</strain>
    </source>
</reference>
<comment type="similarity">
    <text evidence="4">Belongs to the class I-like SAM-binding methyltransferase superfamily. Cation-dependent O-methyltransferase family.</text>
</comment>
<keyword evidence="3" id="KW-0949">S-adenosyl-L-methionine</keyword>
<dbReference type="GO" id="GO:0008171">
    <property type="term" value="F:O-methyltransferase activity"/>
    <property type="evidence" value="ECO:0007669"/>
    <property type="project" value="InterPro"/>
</dbReference>
<accession>A0AAD9QB04</accession>
<keyword evidence="2" id="KW-0808">Transferase</keyword>
<gene>
    <name evidence="5" type="ORF">P5673_019582</name>
</gene>
<dbReference type="InterPro" id="IPR029063">
    <property type="entry name" value="SAM-dependent_MTases_sf"/>
</dbReference>
<evidence type="ECO:0000256" key="4">
    <source>
        <dbReference type="ARBA" id="ARBA00023453"/>
    </source>
</evidence>
<dbReference type="SUPFAM" id="SSF53335">
    <property type="entry name" value="S-adenosyl-L-methionine-dependent methyltransferases"/>
    <property type="match status" value="1"/>
</dbReference>
<evidence type="ECO:0000313" key="5">
    <source>
        <dbReference type="EMBL" id="KAK2558014.1"/>
    </source>
</evidence>